<gene>
    <name evidence="3" type="primary">100640575</name>
</gene>
<dbReference type="KEGG" id="aqu:100640575"/>
<dbReference type="EnsemblMetazoa" id="XM_003384596.2">
    <property type="protein sequence ID" value="XP_003384644.1"/>
    <property type="gene ID" value="LOC100640575"/>
</dbReference>
<name>A0A1X7VEG0_AMPQE</name>
<dbReference type="Proteomes" id="UP000007879">
    <property type="component" value="Unassembled WGS sequence"/>
</dbReference>
<dbReference type="AlphaFoldDB" id="A0A1X7VEG0"/>
<dbReference type="PANTHER" id="PTHR12460">
    <property type="entry name" value="CYCLIN-DEPENDENT KINASE INHIBITOR-RELATED PROTEIN"/>
    <property type="match status" value="1"/>
</dbReference>
<reference evidence="3" key="2">
    <citation type="submission" date="2017-05" db="UniProtKB">
        <authorList>
            <consortium name="EnsemblMetazoa"/>
        </authorList>
    </citation>
    <scope>IDENTIFICATION</scope>
</reference>
<dbReference type="GO" id="GO:0031124">
    <property type="term" value="P:mRNA 3'-end processing"/>
    <property type="evidence" value="ECO:0007669"/>
    <property type="project" value="TreeGrafter"/>
</dbReference>
<dbReference type="Gene3D" id="1.25.40.90">
    <property type="match status" value="1"/>
</dbReference>
<feature type="region of interest" description="Disordered" evidence="1">
    <location>
        <begin position="138"/>
        <end position="182"/>
    </location>
</feature>
<feature type="domain" description="CID" evidence="2">
    <location>
        <begin position="3"/>
        <end position="135"/>
    </location>
</feature>
<dbReference type="InterPro" id="IPR006569">
    <property type="entry name" value="CID_dom"/>
</dbReference>
<organism evidence="3">
    <name type="scientific">Amphimedon queenslandica</name>
    <name type="common">Sponge</name>
    <dbReference type="NCBI Taxonomy" id="400682"/>
    <lineage>
        <taxon>Eukaryota</taxon>
        <taxon>Metazoa</taxon>
        <taxon>Porifera</taxon>
        <taxon>Demospongiae</taxon>
        <taxon>Heteroscleromorpha</taxon>
        <taxon>Haplosclerida</taxon>
        <taxon>Niphatidae</taxon>
        <taxon>Amphimedon</taxon>
    </lineage>
</organism>
<dbReference type="eggNOG" id="KOG2669">
    <property type="taxonomic scope" value="Eukaryota"/>
</dbReference>
<dbReference type="OrthoDB" id="10069473at2759"/>
<protein>
    <recommendedName>
        <fullName evidence="2">CID domain-containing protein</fullName>
    </recommendedName>
</protein>
<keyword evidence="4" id="KW-1185">Reference proteome</keyword>
<proteinExistence type="predicted"/>
<sequence>MAGMTFTPGVLESKLRDLNSTMQSIQELSQWLINNKKHAKSVVGIWFREMQKASSSRKLTLVYLANDVIQNSRRKGPEYKTEFAKALPRALHLVAKDKDQSVTKSVTHVISIWKERRVFEDETISKFNTILSSGHYKRSKSESDALSTSSRVEESSSMGVVIDSETTPPPQEDPPNGREPPQVDVLLKLMTSVDGEKSAIQDMALRQRIANFPSHLYDVDILSKLKSKEACQELLEEVKEPLEILSQYTKKMEDELKERQEIEQLLESFLWLHQCLLYKARERQKDYRQKMEQCQHVKVTLNSHIASLPDLAAPNSDSLAPLPSIGDLFS</sequence>
<dbReference type="InterPro" id="IPR008942">
    <property type="entry name" value="ENTH_VHS"/>
</dbReference>
<dbReference type="PROSITE" id="PS51391">
    <property type="entry name" value="CID"/>
    <property type="match status" value="1"/>
</dbReference>
<evidence type="ECO:0000313" key="4">
    <source>
        <dbReference type="Proteomes" id="UP000007879"/>
    </source>
</evidence>
<dbReference type="InParanoid" id="A0A1X7VEG0"/>
<dbReference type="GO" id="GO:0000993">
    <property type="term" value="F:RNA polymerase II complex binding"/>
    <property type="evidence" value="ECO:0007669"/>
    <property type="project" value="TreeGrafter"/>
</dbReference>
<reference evidence="4" key="1">
    <citation type="journal article" date="2010" name="Nature">
        <title>The Amphimedon queenslandica genome and the evolution of animal complexity.</title>
        <authorList>
            <person name="Srivastava M."/>
            <person name="Simakov O."/>
            <person name="Chapman J."/>
            <person name="Fahey B."/>
            <person name="Gauthier M.E."/>
            <person name="Mitros T."/>
            <person name="Richards G.S."/>
            <person name="Conaco C."/>
            <person name="Dacre M."/>
            <person name="Hellsten U."/>
            <person name="Larroux C."/>
            <person name="Putnam N.H."/>
            <person name="Stanke M."/>
            <person name="Adamska M."/>
            <person name="Darling A."/>
            <person name="Degnan S.M."/>
            <person name="Oakley T.H."/>
            <person name="Plachetzki D.C."/>
            <person name="Zhai Y."/>
            <person name="Adamski M."/>
            <person name="Calcino A."/>
            <person name="Cummins S.F."/>
            <person name="Goodstein D.M."/>
            <person name="Harris C."/>
            <person name="Jackson D.J."/>
            <person name="Leys S.P."/>
            <person name="Shu S."/>
            <person name="Woodcroft B.J."/>
            <person name="Vervoort M."/>
            <person name="Kosik K.S."/>
            <person name="Manning G."/>
            <person name="Degnan B.M."/>
            <person name="Rokhsar D.S."/>
        </authorList>
    </citation>
    <scope>NUCLEOTIDE SEQUENCE [LARGE SCALE GENOMIC DNA]</scope>
</reference>
<dbReference type="SMART" id="SM00582">
    <property type="entry name" value="RPR"/>
    <property type="match status" value="1"/>
</dbReference>
<dbReference type="STRING" id="400682.A0A1X7VEG0"/>
<dbReference type="PANTHER" id="PTHR12460:SF0">
    <property type="entry name" value="CID DOMAIN-CONTAINING PROTEIN-RELATED"/>
    <property type="match status" value="1"/>
</dbReference>
<dbReference type="FunCoup" id="A0A1X7VEG0">
    <property type="interactions" value="625"/>
</dbReference>
<dbReference type="CDD" id="cd16981">
    <property type="entry name" value="CID_RPRD_like"/>
    <property type="match status" value="1"/>
</dbReference>
<evidence type="ECO:0000256" key="1">
    <source>
        <dbReference type="SAM" id="MobiDB-lite"/>
    </source>
</evidence>
<dbReference type="Pfam" id="PF16566">
    <property type="entry name" value="CREPT"/>
    <property type="match status" value="1"/>
</dbReference>
<dbReference type="Gene3D" id="6.10.250.2560">
    <property type="match status" value="1"/>
</dbReference>
<accession>A0A1X7VEG0</accession>
<dbReference type="Pfam" id="PF04818">
    <property type="entry name" value="CID"/>
    <property type="match status" value="1"/>
</dbReference>
<dbReference type="EnsemblMetazoa" id="Aqu2.1.38383_001">
    <property type="protein sequence ID" value="Aqu2.1.38383_001"/>
    <property type="gene ID" value="Aqu2.1.38383"/>
</dbReference>
<dbReference type="InterPro" id="IPR032337">
    <property type="entry name" value="RPRD1A/B_C"/>
</dbReference>
<dbReference type="OMA" id="KTWQREL"/>
<evidence type="ECO:0000259" key="2">
    <source>
        <dbReference type="PROSITE" id="PS51391"/>
    </source>
</evidence>
<evidence type="ECO:0000313" key="3">
    <source>
        <dbReference type="EnsemblMetazoa" id="Aqu2.1.38383_001"/>
    </source>
</evidence>
<dbReference type="SUPFAM" id="SSF48464">
    <property type="entry name" value="ENTH/VHS domain"/>
    <property type="match status" value="1"/>
</dbReference>